<keyword evidence="2" id="KW-1185">Reference proteome</keyword>
<evidence type="ECO:0000313" key="3">
    <source>
        <dbReference type="WBParaSite" id="BTMF_0000400901-mRNA-1"/>
    </source>
</evidence>
<sequence>MTGGGGAGNLRDADGRQALCSPSDKIMFLPPFFCCVPRPTMVFCLSCKQRIVS</sequence>
<proteinExistence type="predicted"/>
<reference evidence="1 2" key="2">
    <citation type="submission" date="2018-11" db="EMBL/GenBank/DDBJ databases">
        <authorList>
            <consortium name="Pathogen Informatics"/>
        </authorList>
    </citation>
    <scope>NUCLEOTIDE SEQUENCE [LARGE SCALE GENOMIC DNA]</scope>
</reference>
<evidence type="ECO:0000313" key="2">
    <source>
        <dbReference type="Proteomes" id="UP000280834"/>
    </source>
</evidence>
<dbReference type="Proteomes" id="UP000280834">
    <property type="component" value="Unassembled WGS sequence"/>
</dbReference>
<accession>A0A0R3QCC9</accession>
<gene>
    <name evidence="1" type="ORF">BTMF_LOCUS3314</name>
</gene>
<dbReference type="AlphaFoldDB" id="A0A0R3QCC9"/>
<reference evidence="3" key="1">
    <citation type="submission" date="2017-02" db="UniProtKB">
        <authorList>
            <consortium name="WormBaseParasite"/>
        </authorList>
    </citation>
    <scope>IDENTIFICATION</scope>
</reference>
<dbReference type="WBParaSite" id="BTMF_0000400901-mRNA-1">
    <property type="protein sequence ID" value="BTMF_0000400901-mRNA-1"/>
    <property type="gene ID" value="BTMF_0000400901"/>
</dbReference>
<dbReference type="EMBL" id="UZAG01002955">
    <property type="protein sequence ID" value="VDO14507.1"/>
    <property type="molecule type" value="Genomic_DNA"/>
</dbReference>
<evidence type="ECO:0000313" key="1">
    <source>
        <dbReference type="EMBL" id="VDO14507.1"/>
    </source>
</evidence>
<name>A0A0R3QCC9_9BILA</name>
<organism evidence="3">
    <name type="scientific">Brugia timori</name>
    <dbReference type="NCBI Taxonomy" id="42155"/>
    <lineage>
        <taxon>Eukaryota</taxon>
        <taxon>Metazoa</taxon>
        <taxon>Ecdysozoa</taxon>
        <taxon>Nematoda</taxon>
        <taxon>Chromadorea</taxon>
        <taxon>Rhabditida</taxon>
        <taxon>Spirurina</taxon>
        <taxon>Spiruromorpha</taxon>
        <taxon>Filarioidea</taxon>
        <taxon>Onchocercidae</taxon>
        <taxon>Brugia</taxon>
    </lineage>
</organism>
<protein>
    <submittedName>
        <fullName evidence="3">LITAF domain-containing protein</fullName>
    </submittedName>
</protein>